<evidence type="ECO:0000259" key="13">
    <source>
        <dbReference type="Pfam" id="PF13733"/>
    </source>
</evidence>
<comment type="similarity">
    <text evidence="3">Belongs to the glycosyltransferase 7 family.</text>
</comment>
<dbReference type="Pfam" id="PF13733">
    <property type="entry name" value="Glyco_transf_7N"/>
    <property type="match status" value="1"/>
</dbReference>
<dbReference type="InterPro" id="IPR027791">
    <property type="entry name" value="Galactosyl_T_C"/>
</dbReference>
<comment type="subcellular location">
    <subcellularLocation>
        <location evidence="1">Membrane</location>
        <topology evidence="1">Single-pass type II membrane protein</topology>
    </subcellularLocation>
</comment>
<keyword evidence="14" id="KW-1185">Reference proteome</keyword>
<keyword evidence="9 11" id="KW-0472">Membrane</keyword>
<evidence type="ECO:0000256" key="3">
    <source>
        <dbReference type="ARBA" id="ARBA00005735"/>
    </source>
</evidence>
<evidence type="ECO:0000256" key="1">
    <source>
        <dbReference type="ARBA" id="ARBA00004606"/>
    </source>
</evidence>
<evidence type="ECO:0000256" key="5">
    <source>
        <dbReference type="ARBA" id="ARBA00022679"/>
    </source>
</evidence>
<evidence type="ECO:0000256" key="4">
    <source>
        <dbReference type="ARBA" id="ARBA00022676"/>
    </source>
</evidence>
<evidence type="ECO:0000256" key="9">
    <source>
        <dbReference type="ARBA" id="ARBA00023136"/>
    </source>
</evidence>
<dbReference type="GO" id="GO:0016020">
    <property type="term" value="C:membrane"/>
    <property type="evidence" value="ECO:0007669"/>
    <property type="project" value="UniProtKB-SubCell"/>
</dbReference>
<dbReference type="SUPFAM" id="SSF53448">
    <property type="entry name" value="Nucleotide-diphospho-sugar transferases"/>
    <property type="match status" value="1"/>
</dbReference>
<proteinExistence type="inferred from homology"/>
<dbReference type="Gene3D" id="3.90.550.10">
    <property type="entry name" value="Spore Coat Polysaccharide Biosynthesis Protein SpsA, Chain A"/>
    <property type="match status" value="1"/>
</dbReference>
<keyword evidence="10" id="KW-0325">Glycoprotein</keyword>
<keyword evidence="4" id="KW-0328">Glycosyltransferase</keyword>
<feature type="domain" description="Galactosyltransferase N-terminal" evidence="13">
    <location>
        <begin position="47"/>
        <end position="128"/>
    </location>
</feature>
<dbReference type="GO" id="GO:0005975">
    <property type="term" value="P:carbohydrate metabolic process"/>
    <property type="evidence" value="ECO:0007669"/>
    <property type="project" value="InterPro"/>
</dbReference>
<name>A0A914YWU8_9BILA</name>
<dbReference type="GO" id="GO:0030166">
    <property type="term" value="P:proteoglycan biosynthetic process"/>
    <property type="evidence" value="ECO:0007669"/>
    <property type="project" value="TreeGrafter"/>
</dbReference>
<dbReference type="Proteomes" id="UP000887577">
    <property type="component" value="Unplaced"/>
</dbReference>
<keyword evidence="7" id="KW-0735">Signal-anchor</keyword>
<evidence type="ECO:0000259" key="12">
    <source>
        <dbReference type="Pfam" id="PF02709"/>
    </source>
</evidence>
<evidence type="ECO:0000313" key="15">
    <source>
        <dbReference type="WBParaSite" id="PSU_v2.g4126.t1"/>
    </source>
</evidence>
<reference evidence="15" key="1">
    <citation type="submission" date="2022-11" db="UniProtKB">
        <authorList>
            <consortium name="WormBaseParasite"/>
        </authorList>
    </citation>
    <scope>IDENTIFICATION</scope>
</reference>
<evidence type="ECO:0000256" key="2">
    <source>
        <dbReference type="ARBA" id="ARBA00004922"/>
    </source>
</evidence>
<sequence length="286" mass="33832">MRIKFRRKSYCCILISVFMIFLLYEWLTLQPKNSQYEDPLLVKGNILCVLVPYRDRFEELQQFIPHMEKFLNSQNVAHRFIILNQTDSLRFNRASLINVGWLEADRLRCNYLVMHDVDLLPQNPALDYTYPGIGIVRHIAAGKYHPKKRYDYAKFIGGILLLTLDDFKLVNGMSNKYWGWGLEDDEFYLRLRDANLLEHLQRPDNLNTSRGDTFLHVHDAKKRTRDQIYTPLQKQMSHRRDRTSGLFSVNYVIADRQLLKIKGITALVINIELVCDRKWTPYCTLD</sequence>
<comment type="pathway">
    <text evidence="2">Protein modification; protein glycosylation.</text>
</comment>
<dbReference type="GO" id="GO:0046525">
    <property type="term" value="F:xylosylprotein 4-beta-galactosyltransferase activity"/>
    <property type="evidence" value="ECO:0007669"/>
    <property type="project" value="TreeGrafter"/>
</dbReference>
<evidence type="ECO:0000256" key="8">
    <source>
        <dbReference type="ARBA" id="ARBA00022989"/>
    </source>
</evidence>
<keyword evidence="8 11" id="KW-1133">Transmembrane helix</keyword>
<dbReference type="InterPro" id="IPR003859">
    <property type="entry name" value="Galactosyl_T"/>
</dbReference>
<dbReference type="InterPro" id="IPR029044">
    <property type="entry name" value="Nucleotide-diphossugar_trans"/>
</dbReference>
<dbReference type="PANTHER" id="PTHR19300:SF30">
    <property type="entry name" value="BETA-1,4-GALACTOSYLTRANSFERASE 7"/>
    <property type="match status" value="1"/>
</dbReference>
<protein>
    <submittedName>
        <fullName evidence="15">Beta-1,4-galactosyltransferase 7</fullName>
    </submittedName>
</protein>
<evidence type="ECO:0000313" key="14">
    <source>
        <dbReference type="Proteomes" id="UP000887577"/>
    </source>
</evidence>
<evidence type="ECO:0000256" key="6">
    <source>
        <dbReference type="ARBA" id="ARBA00022692"/>
    </source>
</evidence>
<organism evidence="14 15">
    <name type="scientific">Panagrolaimus superbus</name>
    <dbReference type="NCBI Taxonomy" id="310955"/>
    <lineage>
        <taxon>Eukaryota</taxon>
        <taxon>Metazoa</taxon>
        <taxon>Ecdysozoa</taxon>
        <taxon>Nematoda</taxon>
        <taxon>Chromadorea</taxon>
        <taxon>Rhabditida</taxon>
        <taxon>Tylenchina</taxon>
        <taxon>Panagrolaimomorpha</taxon>
        <taxon>Panagrolaimoidea</taxon>
        <taxon>Panagrolaimidae</taxon>
        <taxon>Panagrolaimus</taxon>
    </lineage>
</organism>
<feature type="transmembrane region" description="Helical" evidence="11">
    <location>
        <begin position="9"/>
        <end position="27"/>
    </location>
</feature>
<dbReference type="WBParaSite" id="PSU_v2.g4126.t1">
    <property type="protein sequence ID" value="PSU_v2.g4126.t1"/>
    <property type="gene ID" value="PSU_v2.g4126"/>
</dbReference>
<feature type="domain" description="Galactosyltransferase C-terminal" evidence="12">
    <location>
        <begin position="137"/>
        <end position="209"/>
    </location>
</feature>
<evidence type="ECO:0000256" key="10">
    <source>
        <dbReference type="ARBA" id="ARBA00023180"/>
    </source>
</evidence>
<dbReference type="AlphaFoldDB" id="A0A914YWU8"/>
<evidence type="ECO:0000256" key="7">
    <source>
        <dbReference type="ARBA" id="ARBA00022968"/>
    </source>
</evidence>
<dbReference type="GO" id="GO:0005794">
    <property type="term" value="C:Golgi apparatus"/>
    <property type="evidence" value="ECO:0007669"/>
    <property type="project" value="TreeGrafter"/>
</dbReference>
<dbReference type="InterPro" id="IPR027995">
    <property type="entry name" value="Galactosyl_T_N"/>
</dbReference>
<keyword evidence="6 11" id="KW-0812">Transmembrane</keyword>
<dbReference type="Pfam" id="PF02709">
    <property type="entry name" value="Glyco_transf_7C"/>
    <property type="match status" value="1"/>
</dbReference>
<keyword evidence="5" id="KW-0808">Transferase</keyword>
<dbReference type="PANTHER" id="PTHR19300">
    <property type="entry name" value="BETA-1,4-GALACTOSYLTRANSFERASE"/>
    <property type="match status" value="1"/>
</dbReference>
<accession>A0A914YWU8</accession>
<evidence type="ECO:0000256" key="11">
    <source>
        <dbReference type="SAM" id="Phobius"/>
    </source>
</evidence>
<dbReference type="PRINTS" id="PR02050">
    <property type="entry name" value="B14GALTRFASE"/>
</dbReference>